<feature type="region of interest" description="Disordered" evidence="1">
    <location>
        <begin position="1"/>
        <end position="34"/>
    </location>
</feature>
<dbReference type="RefSeq" id="XP_018227122.1">
    <property type="nucleotide sequence ID" value="XM_018369405.1"/>
</dbReference>
<dbReference type="AlphaFoldDB" id="A0A0W4ZPM9"/>
<dbReference type="Proteomes" id="UP000054454">
    <property type="component" value="Unassembled WGS sequence"/>
</dbReference>
<sequence length="92" mass="10677">MKDKTVNGIIEEDKKEPLMLMSGPSSGNHQSTLRFDNLGPLVVNRDGTLARIENWETLTDIEKRNIERVLVRRNRQRLEALRSMETQEISQE</sequence>
<organism evidence="2 3">
    <name type="scientific">Pneumocystis carinii (strain B80)</name>
    <name type="common">Rat pneumocystis pneumonia agent</name>
    <name type="synonym">Pneumocystis carinii f. sp. carinii</name>
    <dbReference type="NCBI Taxonomy" id="1408658"/>
    <lineage>
        <taxon>Eukaryota</taxon>
        <taxon>Fungi</taxon>
        <taxon>Dikarya</taxon>
        <taxon>Ascomycota</taxon>
        <taxon>Taphrinomycotina</taxon>
        <taxon>Pneumocystomycetes</taxon>
        <taxon>Pneumocystaceae</taxon>
        <taxon>Pneumocystis</taxon>
    </lineage>
</organism>
<dbReference type="EMBL" id="LFVZ01000003">
    <property type="protein sequence ID" value="KTW30331.1"/>
    <property type="molecule type" value="Genomic_DNA"/>
</dbReference>
<dbReference type="PANTHER" id="PTHR39474:SF1">
    <property type="entry name" value="FUNGAL SPECIFIC TRANSCRIPTION FACTOR"/>
    <property type="match status" value="1"/>
</dbReference>
<name>A0A0W4ZPM9_PNEC8</name>
<dbReference type="VEuPathDB" id="FungiDB:T552_00804"/>
<evidence type="ECO:0000313" key="2">
    <source>
        <dbReference type="EMBL" id="KTW30331.1"/>
    </source>
</evidence>
<evidence type="ECO:0000313" key="3">
    <source>
        <dbReference type="Proteomes" id="UP000054454"/>
    </source>
</evidence>
<accession>A0A0W4ZPM9</accession>
<keyword evidence="3" id="KW-1185">Reference proteome</keyword>
<proteinExistence type="predicted"/>
<comment type="caution">
    <text evidence="2">The sequence shown here is derived from an EMBL/GenBank/DDBJ whole genome shotgun (WGS) entry which is preliminary data.</text>
</comment>
<protein>
    <submittedName>
        <fullName evidence="2">Uncharacterized protein</fullName>
    </submittedName>
</protein>
<dbReference type="PANTHER" id="PTHR39474">
    <property type="entry name" value="UNNAMED PRODUCT"/>
    <property type="match status" value="1"/>
</dbReference>
<evidence type="ECO:0000256" key="1">
    <source>
        <dbReference type="SAM" id="MobiDB-lite"/>
    </source>
</evidence>
<feature type="compositionally biased region" description="Basic and acidic residues" evidence="1">
    <location>
        <begin position="1"/>
        <end position="17"/>
    </location>
</feature>
<gene>
    <name evidence="2" type="ORF">T552_00804</name>
</gene>
<dbReference type="GeneID" id="28935607"/>
<reference evidence="3" key="1">
    <citation type="journal article" date="2016" name="Nat. Commun.">
        <title>Genome analysis of three Pneumocystis species reveals adaptation mechanisms to life exclusively in mammalian hosts.</title>
        <authorList>
            <person name="Ma L."/>
            <person name="Chen Z."/>
            <person name="Huang D.W."/>
            <person name="Kutty G."/>
            <person name="Ishihara M."/>
            <person name="Wang H."/>
            <person name="Abouelleil A."/>
            <person name="Bishop L."/>
            <person name="Davey E."/>
            <person name="Deng R."/>
            <person name="Deng X."/>
            <person name="Fan L."/>
            <person name="Fantoni G."/>
            <person name="Fitzgerald M."/>
            <person name="Gogineni E."/>
            <person name="Goldberg J.M."/>
            <person name="Handley G."/>
            <person name="Hu X."/>
            <person name="Huber C."/>
            <person name="Jiao X."/>
            <person name="Jones K."/>
            <person name="Levin J.Z."/>
            <person name="Liu Y."/>
            <person name="Macdonald P."/>
            <person name="Melnikov A."/>
            <person name="Raley C."/>
            <person name="Sassi M."/>
            <person name="Sherman B.T."/>
            <person name="Song X."/>
            <person name="Sykes S."/>
            <person name="Tran B."/>
            <person name="Walsh L."/>
            <person name="Xia Y."/>
            <person name="Yang J."/>
            <person name="Young S."/>
            <person name="Zeng Q."/>
            <person name="Zheng X."/>
            <person name="Stephens R."/>
            <person name="Nusbaum C."/>
            <person name="Birren B.W."/>
            <person name="Azadi P."/>
            <person name="Lempicki R.A."/>
            <person name="Cuomo C.A."/>
            <person name="Kovacs J.A."/>
        </authorList>
    </citation>
    <scope>NUCLEOTIDE SEQUENCE [LARGE SCALE GENOMIC DNA]</scope>
    <source>
        <strain evidence="3">B80</strain>
    </source>
</reference>
<dbReference type="OrthoDB" id="4590138at2759"/>
<feature type="compositionally biased region" description="Polar residues" evidence="1">
    <location>
        <begin position="23"/>
        <end position="34"/>
    </location>
</feature>